<evidence type="ECO:0000256" key="1">
    <source>
        <dbReference type="ARBA" id="ARBA00023015"/>
    </source>
</evidence>
<dbReference type="AlphaFoldDB" id="A0A0S4QF58"/>
<dbReference type="InterPro" id="IPR050109">
    <property type="entry name" value="HTH-type_TetR-like_transc_reg"/>
</dbReference>
<dbReference type="Proteomes" id="UP000198802">
    <property type="component" value="Unassembled WGS sequence"/>
</dbReference>
<keyword evidence="1" id="KW-0805">Transcription regulation</keyword>
<dbReference type="InterPro" id="IPR023772">
    <property type="entry name" value="DNA-bd_HTH_TetR-type_CS"/>
</dbReference>
<evidence type="ECO:0000256" key="4">
    <source>
        <dbReference type="PROSITE-ProRule" id="PRU00335"/>
    </source>
</evidence>
<dbReference type="PANTHER" id="PTHR30055">
    <property type="entry name" value="HTH-TYPE TRANSCRIPTIONAL REGULATOR RUTR"/>
    <property type="match status" value="1"/>
</dbReference>
<evidence type="ECO:0000313" key="7">
    <source>
        <dbReference type="EMBL" id="CUU54093.1"/>
    </source>
</evidence>
<dbReference type="InterPro" id="IPR001647">
    <property type="entry name" value="HTH_TetR"/>
</dbReference>
<evidence type="ECO:0000259" key="6">
    <source>
        <dbReference type="PROSITE" id="PS50977"/>
    </source>
</evidence>
<dbReference type="GO" id="GO:0000976">
    <property type="term" value="F:transcription cis-regulatory region binding"/>
    <property type="evidence" value="ECO:0007669"/>
    <property type="project" value="TreeGrafter"/>
</dbReference>
<dbReference type="Gene3D" id="1.10.10.60">
    <property type="entry name" value="Homeodomain-like"/>
    <property type="match status" value="1"/>
</dbReference>
<dbReference type="PRINTS" id="PR00455">
    <property type="entry name" value="HTHTETR"/>
</dbReference>
<dbReference type="PROSITE" id="PS01081">
    <property type="entry name" value="HTH_TETR_1"/>
    <property type="match status" value="1"/>
</dbReference>
<organism evidence="7 8">
    <name type="scientific">Parafrankia irregularis</name>
    <dbReference type="NCBI Taxonomy" id="795642"/>
    <lineage>
        <taxon>Bacteria</taxon>
        <taxon>Bacillati</taxon>
        <taxon>Actinomycetota</taxon>
        <taxon>Actinomycetes</taxon>
        <taxon>Frankiales</taxon>
        <taxon>Frankiaceae</taxon>
        <taxon>Parafrankia</taxon>
    </lineage>
</organism>
<dbReference type="EMBL" id="FAOZ01000002">
    <property type="protein sequence ID" value="CUU54093.1"/>
    <property type="molecule type" value="Genomic_DNA"/>
</dbReference>
<gene>
    <name evidence="7" type="ORF">Ga0074812_10296</name>
</gene>
<keyword evidence="8" id="KW-1185">Reference proteome</keyword>
<name>A0A0S4QF58_9ACTN</name>
<keyword evidence="3" id="KW-0804">Transcription</keyword>
<accession>A0A0S4QF58</accession>
<evidence type="ECO:0000256" key="3">
    <source>
        <dbReference type="ARBA" id="ARBA00023163"/>
    </source>
</evidence>
<feature type="DNA-binding region" description="H-T-H motif" evidence="4">
    <location>
        <begin position="48"/>
        <end position="67"/>
    </location>
</feature>
<dbReference type="InterPro" id="IPR009057">
    <property type="entry name" value="Homeodomain-like_sf"/>
</dbReference>
<dbReference type="SUPFAM" id="SSF46689">
    <property type="entry name" value="Homeodomain-like"/>
    <property type="match status" value="1"/>
</dbReference>
<keyword evidence="2 4" id="KW-0238">DNA-binding</keyword>
<protein>
    <submittedName>
        <fullName evidence="7">DNA-binding transcriptional regulator, AcrR family</fullName>
    </submittedName>
</protein>
<dbReference type="Pfam" id="PF17754">
    <property type="entry name" value="TetR_C_14"/>
    <property type="match status" value="1"/>
</dbReference>
<evidence type="ECO:0000313" key="8">
    <source>
        <dbReference type="Proteomes" id="UP000198802"/>
    </source>
</evidence>
<feature type="region of interest" description="Disordered" evidence="5">
    <location>
        <begin position="1"/>
        <end position="22"/>
    </location>
</feature>
<proteinExistence type="predicted"/>
<dbReference type="InterPro" id="IPR041347">
    <property type="entry name" value="MftR_C"/>
</dbReference>
<reference evidence="8" key="1">
    <citation type="submission" date="2015-11" db="EMBL/GenBank/DDBJ databases">
        <authorList>
            <person name="Varghese N."/>
        </authorList>
    </citation>
    <scope>NUCLEOTIDE SEQUENCE [LARGE SCALE GENOMIC DNA]</scope>
    <source>
        <strain evidence="8">DSM 45899</strain>
    </source>
</reference>
<evidence type="ECO:0000256" key="2">
    <source>
        <dbReference type="ARBA" id="ARBA00023125"/>
    </source>
</evidence>
<dbReference type="GO" id="GO:0003700">
    <property type="term" value="F:DNA-binding transcription factor activity"/>
    <property type="evidence" value="ECO:0007669"/>
    <property type="project" value="TreeGrafter"/>
</dbReference>
<dbReference type="Pfam" id="PF00440">
    <property type="entry name" value="TetR_N"/>
    <property type="match status" value="1"/>
</dbReference>
<dbReference type="PANTHER" id="PTHR30055:SF238">
    <property type="entry name" value="MYCOFACTOCIN BIOSYNTHESIS TRANSCRIPTIONAL REGULATOR MFTR-RELATED"/>
    <property type="match status" value="1"/>
</dbReference>
<feature type="domain" description="HTH tetR-type" evidence="6">
    <location>
        <begin position="25"/>
        <end position="85"/>
    </location>
</feature>
<evidence type="ECO:0000256" key="5">
    <source>
        <dbReference type="SAM" id="MobiDB-lite"/>
    </source>
</evidence>
<sequence length="210" mass="22407">MAGGTAKRPYRTSPHVEQARADRREAAARAVESAALNLFELHGFDAVTAGDIATAAGISIRTFYRYFPTKDDLLRAGVRRRAQAIATALAARATDEPPMRSIRWAVHDVVAAEDTTDVARWIRISMVSPAASNVMLGINVLELNAVLGDFLSTRLGTARDSLQPTMLAVAAAAIMIAAHARWSFHGGDLATMLSDALAVLDAIPPNSSDI</sequence>
<dbReference type="PROSITE" id="PS50977">
    <property type="entry name" value="HTH_TETR_2"/>
    <property type="match status" value="1"/>
</dbReference>
<dbReference type="Gene3D" id="1.10.357.10">
    <property type="entry name" value="Tetracycline Repressor, domain 2"/>
    <property type="match status" value="1"/>
</dbReference>